<proteinExistence type="predicted"/>
<reference evidence="3" key="1">
    <citation type="submission" date="2010-03" db="EMBL/GenBank/DDBJ databases">
        <title>Complete sequence of Mobiluncus curtisii ATCC 43063.</title>
        <authorList>
            <person name="Muzny D."/>
            <person name="Qin X."/>
            <person name="Deng J."/>
            <person name="Jiang H."/>
            <person name="Liu Y."/>
            <person name="Qu J."/>
            <person name="Song X.-Z."/>
            <person name="Zhang L."/>
            <person name="Thornton R."/>
            <person name="Coyle M."/>
            <person name="Francisco L."/>
            <person name="Jackson L."/>
            <person name="Javaid M."/>
            <person name="Korchina V."/>
            <person name="Kovar C."/>
            <person name="Mata R."/>
            <person name="Mathew T."/>
            <person name="Ngo R."/>
            <person name="Nguyen L."/>
            <person name="Nguyen N."/>
            <person name="Okwuonu G."/>
            <person name="Ongeri F."/>
            <person name="Pham C."/>
            <person name="Simmons D."/>
            <person name="Wilczek-Boney K."/>
            <person name="Hale W."/>
            <person name="Jakkamsetti A."/>
            <person name="Pham P."/>
            <person name="Ruth R."/>
            <person name="San Lucas F."/>
            <person name="Warren J."/>
            <person name="Zhang J."/>
            <person name="Zhao Z."/>
            <person name="Zhou C."/>
            <person name="Zhu D."/>
            <person name="Lee S."/>
            <person name="Bess C."/>
            <person name="Blankenburg K."/>
            <person name="Forbes L."/>
            <person name="Fu Q."/>
            <person name="Gubbala S."/>
            <person name="Hirani K."/>
            <person name="Jayaseelan J.C."/>
            <person name="Lara F."/>
            <person name="Munidasa M."/>
            <person name="Palculict T."/>
            <person name="Patil S."/>
            <person name="Pu L.-L."/>
            <person name="Saada N."/>
            <person name="Tang L."/>
            <person name="Weissenberger G."/>
            <person name="Zhu Y."/>
            <person name="Hemphill L."/>
            <person name="Shang Y."/>
            <person name="Youmans B."/>
            <person name="Ayvaz T."/>
            <person name="Ross M."/>
            <person name="Santibanez J."/>
            <person name="Aqrawi P."/>
            <person name="Gross S."/>
            <person name="Joshi V."/>
            <person name="Fowler G."/>
            <person name="Nazareth L."/>
            <person name="Reid J."/>
            <person name="Worley K."/>
            <person name="Petrosino J."/>
            <person name="Highlander S."/>
            <person name="Gibbs R."/>
            <person name="Gibbs R."/>
        </authorList>
    </citation>
    <scope>NUCLEOTIDE SEQUENCE [LARGE SCALE GENOMIC DNA]</scope>
    <source>
        <strain evidence="3">ATCC 43553</strain>
    </source>
</reference>
<feature type="compositionally biased region" description="Gly residues" evidence="1">
    <location>
        <begin position="1"/>
        <end position="18"/>
    </location>
</feature>
<comment type="caution">
    <text evidence="2">The sequence shown here is derived from an EMBL/GenBank/DDBJ whole genome shotgun (WGS) entry which is preliminary data.</text>
</comment>
<dbReference type="Proteomes" id="UP000004510">
    <property type="component" value="Unassembled WGS sequence"/>
</dbReference>
<evidence type="ECO:0000313" key="3">
    <source>
        <dbReference type="Proteomes" id="UP000004510"/>
    </source>
</evidence>
<evidence type="ECO:0000256" key="1">
    <source>
        <dbReference type="SAM" id="MobiDB-lite"/>
    </source>
</evidence>
<gene>
    <name evidence="2" type="ORF">HMPREF0004_1644</name>
</gene>
<dbReference type="AlphaFoldDB" id="D4X847"/>
<protein>
    <submittedName>
        <fullName evidence="2">Uncharacterized protein</fullName>
    </submittedName>
</protein>
<name>D4X847_9BURK</name>
<sequence length="98" mass="10356">MAAGGKGGNVGGRQAHGGQGREPREECGCGLLYPAIARKQQQNRVSHDDRYMRLDGAVCAATIASLSLGSSHPLSPKELASTDLVVQCRVAVARTPWR</sequence>
<evidence type="ECO:0000313" key="2">
    <source>
        <dbReference type="EMBL" id="EFF77143.1"/>
    </source>
</evidence>
<dbReference type="EMBL" id="ADMS01000038">
    <property type="protein sequence ID" value="EFF77143.1"/>
    <property type="molecule type" value="Genomic_DNA"/>
</dbReference>
<accession>D4X847</accession>
<organism evidence="2 3">
    <name type="scientific">Achromobacter piechaudii ATCC 43553</name>
    <dbReference type="NCBI Taxonomy" id="742159"/>
    <lineage>
        <taxon>Bacteria</taxon>
        <taxon>Pseudomonadati</taxon>
        <taxon>Pseudomonadota</taxon>
        <taxon>Betaproteobacteria</taxon>
        <taxon>Burkholderiales</taxon>
        <taxon>Alcaligenaceae</taxon>
        <taxon>Achromobacter</taxon>
    </lineage>
</organism>
<dbReference type="HOGENOM" id="CLU_2327438_0_0_4"/>
<feature type="region of interest" description="Disordered" evidence="1">
    <location>
        <begin position="1"/>
        <end position="24"/>
    </location>
</feature>
<dbReference type="PATRIC" id="fig|742159.3.peg.2557"/>